<sequence length="349" mass="35528">MDTPGVSSYTRLRPAARATIGLVLAVAVLAVFVWLTGGVAVLRALTRADVGIVAVGSVAGVAAILSWGEALRRALGGTKPIGGLKYRLAYLSGDFARQVLPMGRLSGSAIIAYAVTRPFDLEYEEGLAAVTVTDLLNLVSAITLSTLGLSAVFLRADVGDVRTFLGGLTGALVVAVGVVALVTRRRHVVERLVERVSGLLYRGATRLGVEPVAAAFEPESVRRRVESYFGALDAVADDRRRVAATASFVAVGWMAFAASLTAAGTALGVGVPFAAALFVAPAAGLVGWSPLPGGAGGIEVAVTAGLVAVAGVSVESAAAVAILYRVCSYWVVVGVDAVAAGLLAAVETE</sequence>
<evidence type="ECO:0000256" key="7">
    <source>
        <dbReference type="SAM" id="Phobius"/>
    </source>
</evidence>
<evidence type="ECO:0000256" key="4">
    <source>
        <dbReference type="ARBA" id="ARBA00022692"/>
    </source>
</evidence>
<reference evidence="9" key="1">
    <citation type="submission" date="2016-10" db="EMBL/GenBank/DDBJ databases">
        <authorList>
            <person name="Varghese N."/>
            <person name="Submissions S."/>
        </authorList>
    </citation>
    <scope>NUCLEOTIDE SEQUENCE [LARGE SCALE GENOMIC DNA]</scope>
    <source>
        <strain evidence="9">CGMCC 1.7739</strain>
    </source>
</reference>
<evidence type="ECO:0000256" key="6">
    <source>
        <dbReference type="ARBA" id="ARBA00023136"/>
    </source>
</evidence>
<evidence type="ECO:0000313" key="9">
    <source>
        <dbReference type="Proteomes" id="UP000198876"/>
    </source>
</evidence>
<feature type="transmembrane region" description="Helical" evidence="7">
    <location>
        <begin position="300"/>
        <end position="323"/>
    </location>
</feature>
<feature type="transmembrane region" description="Helical" evidence="7">
    <location>
        <begin position="127"/>
        <end position="152"/>
    </location>
</feature>
<feature type="transmembrane region" description="Helical" evidence="7">
    <location>
        <begin position="49"/>
        <end position="68"/>
    </location>
</feature>
<feature type="transmembrane region" description="Helical" evidence="7">
    <location>
        <begin position="20"/>
        <end position="42"/>
    </location>
</feature>
<dbReference type="RefSeq" id="WP_245781295.1">
    <property type="nucleotide sequence ID" value="NZ_FOOQ01000001.1"/>
</dbReference>
<dbReference type="AlphaFoldDB" id="A0A1I2MEK0"/>
<comment type="similarity">
    <text evidence="2">Belongs to the UPF0104 family.</text>
</comment>
<name>A0A1I2MEK0_9EURY</name>
<evidence type="ECO:0000256" key="3">
    <source>
        <dbReference type="ARBA" id="ARBA00022475"/>
    </source>
</evidence>
<dbReference type="InterPro" id="IPR022791">
    <property type="entry name" value="L-PG_synthase/AglD"/>
</dbReference>
<organism evidence="8 9">
    <name type="scientific">Halopelagius inordinatus</name>
    <dbReference type="NCBI Taxonomy" id="553467"/>
    <lineage>
        <taxon>Archaea</taxon>
        <taxon>Methanobacteriati</taxon>
        <taxon>Methanobacteriota</taxon>
        <taxon>Stenosarchaea group</taxon>
        <taxon>Halobacteria</taxon>
        <taxon>Halobacteriales</taxon>
        <taxon>Haloferacaceae</taxon>
    </lineage>
</organism>
<feature type="transmembrane region" description="Helical" evidence="7">
    <location>
        <begin position="164"/>
        <end position="182"/>
    </location>
</feature>
<dbReference type="Pfam" id="PF03706">
    <property type="entry name" value="LPG_synthase_TM"/>
    <property type="match status" value="1"/>
</dbReference>
<evidence type="ECO:0000256" key="5">
    <source>
        <dbReference type="ARBA" id="ARBA00022989"/>
    </source>
</evidence>
<gene>
    <name evidence="8" type="ORF">SAMN04488063_0711</name>
</gene>
<keyword evidence="9" id="KW-1185">Reference proteome</keyword>
<feature type="transmembrane region" description="Helical" evidence="7">
    <location>
        <begin position="329"/>
        <end position="346"/>
    </location>
</feature>
<dbReference type="PANTHER" id="PTHR39087:SF2">
    <property type="entry name" value="UPF0104 MEMBRANE PROTEIN MJ1595"/>
    <property type="match status" value="1"/>
</dbReference>
<keyword evidence="3" id="KW-1003">Cell membrane</keyword>
<keyword evidence="5 7" id="KW-1133">Transmembrane helix</keyword>
<evidence type="ECO:0008006" key="10">
    <source>
        <dbReference type="Google" id="ProtNLM"/>
    </source>
</evidence>
<feature type="transmembrane region" description="Helical" evidence="7">
    <location>
        <begin position="242"/>
        <end position="263"/>
    </location>
</feature>
<keyword evidence="4 7" id="KW-0812">Transmembrane</keyword>
<dbReference type="NCBIfam" id="TIGR00374">
    <property type="entry name" value="flippase-like domain"/>
    <property type="match status" value="1"/>
</dbReference>
<evidence type="ECO:0000256" key="2">
    <source>
        <dbReference type="ARBA" id="ARBA00011061"/>
    </source>
</evidence>
<protein>
    <recommendedName>
        <fullName evidence="10">Lysylphosphatidylglycerol synthase TM region</fullName>
    </recommendedName>
</protein>
<dbReference type="Proteomes" id="UP000198876">
    <property type="component" value="Unassembled WGS sequence"/>
</dbReference>
<keyword evidence="6 7" id="KW-0472">Membrane</keyword>
<dbReference type="EMBL" id="FOOQ01000001">
    <property type="protein sequence ID" value="SFF89914.1"/>
    <property type="molecule type" value="Genomic_DNA"/>
</dbReference>
<proteinExistence type="inferred from homology"/>
<dbReference type="GO" id="GO:0005886">
    <property type="term" value="C:plasma membrane"/>
    <property type="evidence" value="ECO:0007669"/>
    <property type="project" value="UniProtKB-SubCell"/>
</dbReference>
<evidence type="ECO:0000256" key="1">
    <source>
        <dbReference type="ARBA" id="ARBA00004651"/>
    </source>
</evidence>
<evidence type="ECO:0000313" key="8">
    <source>
        <dbReference type="EMBL" id="SFF89914.1"/>
    </source>
</evidence>
<dbReference type="STRING" id="553467.SAMN04488063_0711"/>
<accession>A0A1I2MEK0</accession>
<dbReference type="PANTHER" id="PTHR39087">
    <property type="entry name" value="UPF0104 MEMBRANE PROTEIN MJ1595"/>
    <property type="match status" value="1"/>
</dbReference>
<comment type="subcellular location">
    <subcellularLocation>
        <location evidence="1">Cell membrane</location>
        <topology evidence="1">Multi-pass membrane protein</topology>
    </subcellularLocation>
</comment>